<dbReference type="PROSITE" id="PS00028">
    <property type="entry name" value="ZINC_FINGER_C2H2_1"/>
    <property type="match status" value="1"/>
</dbReference>
<dbReference type="InterPro" id="IPR044066">
    <property type="entry name" value="TRIAD_supradom"/>
</dbReference>
<evidence type="ECO:0008006" key="16">
    <source>
        <dbReference type="Google" id="ProtNLM"/>
    </source>
</evidence>
<dbReference type="EMBL" id="JAPFFF010000005">
    <property type="protein sequence ID" value="KAK8890296.1"/>
    <property type="molecule type" value="Genomic_DNA"/>
</dbReference>
<feature type="domain" description="Helicase ATP-binding" evidence="11">
    <location>
        <begin position="469"/>
        <end position="653"/>
    </location>
</feature>
<keyword evidence="10" id="KW-0067">ATP-binding</keyword>
<evidence type="ECO:0000313" key="15">
    <source>
        <dbReference type="Proteomes" id="UP001470230"/>
    </source>
</evidence>
<name>A0ABR2KHI2_9EUKA</name>
<dbReference type="InterPro" id="IPR014001">
    <property type="entry name" value="Helicase_ATP-bd"/>
</dbReference>
<dbReference type="InterPro" id="IPR011545">
    <property type="entry name" value="DEAD/DEAH_box_helicase_dom"/>
</dbReference>
<dbReference type="Gene3D" id="1.10.490.10">
    <property type="entry name" value="Globins"/>
    <property type="match status" value="1"/>
</dbReference>
<dbReference type="Pfam" id="PF00270">
    <property type="entry name" value="DEAD"/>
    <property type="match status" value="1"/>
</dbReference>
<keyword evidence="9" id="KW-0862">Zinc</keyword>
<dbReference type="InterPro" id="IPR013087">
    <property type="entry name" value="Znf_C2H2_type"/>
</dbReference>
<evidence type="ECO:0000256" key="9">
    <source>
        <dbReference type="ARBA" id="ARBA00022833"/>
    </source>
</evidence>
<dbReference type="Proteomes" id="UP001470230">
    <property type="component" value="Unassembled WGS sequence"/>
</dbReference>
<keyword evidence="3" id="KW-0677">Repeat</keyword>
<keyword evidence="2" id="KW-0479">Metal-binding</keyword>
<keyword evidence="6" id="KW-0833">Ubl conjugation pathway</keyword>
<keyword evidence="15" id="KW-1185">Reference proteome</keyword>
<dbReference type="PROSITE" id="PS51194">
    <property type="entry name" value="HELICASE_CTER"/>
    <property type="match status" value="1"/>
</dbReference>
<evidence type="ECO:0000313" key="14">
    <source>
        <dbReference type="EMBL" id="KAK8890296.1"/>
    </source>
</evidence>
<dbReference type="PROSITE" id="PS51192">
    <property type="entry name" value="HELICASE_ATP_BIND_1"/>
    <property type="match status" value="1"/>
</dbReference>
<accession>A0ABR2KHI2</accession>
<dbReference type="SUPFAM" id="SSF57850">
    <property type="entry name" value="RING/U-box"/>
    <property type="match status" value="1"/>
</dbReference>
<dbReference type="InterPro" id="IPR001650">
    <property type="entry name" value="Helicase_C-like"/>
</dbReference>
<keyword evidence="8" id="KW-0347">Helicase</keyword>
<protein>
    <recommendedName>
        <fullName evidence="16">Helicase conserved C-terminal domain containing protein</fullName>
    </recommendedName>
</protein>
<dbReference type="InterPro" id="IPR012292">
    <property type="entry name" value="Globin/Proto"/>
</dbReference>
<evidence type="ECO:0000256" key="6">
    <source>
        <dbReference type="ARBA" id="ARBA00022786"/>
    </source>
</evidence>
<keyword evidence="1" id="KW-0808">Transferase</keyword>
<dbReference type="PANTHER" id="PTHR18934:SF91">
    <property type="entry name" value="PRE-MRNA-SPLICING FACTOR ATP-DEPENDENT RNA HELICASE PRP16"/>
    <property type="match status" value="1"/>
</dbReference>
<evidence type="ECO:0000256" key="3">
    <source>
        <dbReference type="ARBA" id="ARBA00022737"/>
    </source>
</evidence>
<evidence type="ECO:0000259" key="13">
    <source>
        <dbReference type="PROSITE" id="PS51873"/>
    </source>
</evidence>
<dbReference type="Gene3D" id="1.20.120.1750">
    <property type="match status" value="1"/>
</dbReference>
<reference evidence="14 15" key="1">
    <citation type="submission" date="2024-04" db="EMBL/GenBank/DDBJ databases">
        <title>Tritrichomonas musculus Genome.</title>
        <authorList>
            <person name="Alves-Ferreira E."/>
            <person name="Grigg M."/>
            <person name="Lorenzi H."/>
            <person name="Galac M."/>
        </authorList>
    </citation>
    <scope>NUCLEOTIDE SEQUENCE [LARGE SCALE GENOMIC DNA]</scope>
    <source>
        <strain evidence="14 15">EAF2021</strain>
    </source>
</reference>
<gene>
    <name evidence="14" type="ORF">M9Y10_035069</name>
</gene>
<dbReference type="InterPro" id="IPR027417">
    <property type="entry name" value="P-loop_NTPase"/>
</dbReference>
<dbReference type="PANTHER" id="PTHR18934">
    <property type="entry name" value="ATP-DEPENDENT RNA HELICASE"/>
    <property type="match status" value="1"/>
</dbReference>
<organism evidence="14 15">
    <name type="scientific">Tritrichomonas musculus</name>
    <dbReference type="NCBI Taxonomy" id="1915356"/>
    <lineage>
        <taxon>Eukaryota</taxon>
        <taxon>Metamonada</taxon>
        <taxon>Parabasalia</taxon>
        <taxon>Tritrichomonadida</taxon>
        <taxon>Tritrichomonadidae</taxon>
        <taxon>Tritrichomonas</taxon>
    </lineage>
</organism>
<evidence type="ECO:0000259" key="11">
    <source>
        <dbReference type="PROSITE" id="PS51192"/>
    </source>
</evidence>
<evidence type="ECO:0000256" key="4">
    <source>
        <dbReference type="ARBA" id="ARBA00022741"/>
    </source>
</evidence>
<evidence type="ECO:0000256" key="5">
    <source>
        <dbReference type="ARBA" id="ARBA00022771"/>
    </source>
</evidence>
<evidence type="ECO:0000256" key="8">
    <source>
        <dbReference type="ARBA" id="ARBA00022806"/>
    </source>
</evidence>
<feature type="domain" description="Helicase C-terminal" evidence="12">
    <location>
        <begin position="714"/>
        <end position="905"/>
    </location>
</feature>
<dbReference type="SUPFAM" id="SSF52540">
    <property type="entry name" value="P-loop containing nucleoside triphosphate hydrolases"/>
    <property type="match status" value="1"/>
</dbReference>
<evidence type="ECO:0000256" key="2">
    <source>
        <dbReference type="ARBA" id="ARBA00022723"/>
    </source>
</evidence>
<dbReference type="SMART" id="SM00487">
    <property type="entry name" value="DEXDc"/>
    <property type="match status" value="1"/>
</dbReference>
<sequence>MSSLNIIIQCPSSNGKCLIVREKKDMSYFLDFCDIILSETNKSYSRKFSLRYQTFYIGKKAQVIKIIQIADFGSYKMPNNISNTEINEFILVSPFETDVKNMLGKILSHHNVKFISYDFAYDISNLIDDEIDFSFESILDGSMNKDAGLRTEKKCCRPNRHSKNSKFCHPKNFFNYNKFFYFLQYTDQEMSDIFNDNFWSLIISDFKNIRSFRNSIPLSKEKINNFQVQLQYGTFGPFLTKKFRDDYNLLISTSITKEYYAYDAWAAAQNVLFNFDSYNQIVPIQERLDKQSILSLQDRAQNLLINKGINKDILELNNMTSTFIKSGIVINKPYQKPIGQTGARNDTIGNLISTIDKFVFNNTLYLNKLIQIWIGLRPKIIDINQVFPFDRQLFELIDKSIRYYLNKTTNSIYCALHAINTLLSNLSNQQLKAESKTIEKNFFKAVFNPENNESCFTKLFSVYSMHDKIIFDNNKSVVSLKSHTGSGKTRITPFFFVIKAIEDDMKRPFFINTQPSFSIIKDKLEDFHNNLGDSITLIKDVYKMIDLYSSYQNNEHLFSKPIVALLTPHSLLRLIHKLEKKEIDIYPITRFCLDEFHERSVESDVLEAILSTKIDDMNKHGKSFPLQLLLMSATPDPRVLNCFEDVVDLQIPDSQLFDVKQIEKQAEDINQVNNLVVSSTFDIIKSMINNNMQNGHVLIFTSGNTRINDIQAKLIEDAEKECSSDNCFVVVIKNFNSMFKDSNVKQFYDNLNEFIQKETNRIKPSKNSECQILFLLPIKYMGYVSNEQKEIGKNPIPNHPNLVKIIIATNAIESSITIDNLAAVVDSGLFNHSYYNKNNGLTSLQEEPISIQSQVQRKGRVGRLRSGIYVRITIKDQVNPPFLQPAIKTSDISLNILSLRKNGIIIEEIKNLPDPLEEDEIKKKINELVSINALENDTHEITPYGRVLAKFSSLSPSISSAIIKVAGYKDFDSITEAKNANTANDLEKKYRLLLGVLISLLFGAPDICVNCYSKKLQSFFDKNSDIITLLRTILDLAQMTPHGIRTLYYGLNSQIVWKMLGQVLHIAENLFLSTAEKQSLNKMNENQSKNSGKEIHFKRLVNQCLKQPPIKEISIEPPKKTQHQIQIEIMSSLKKEQDLLSKNNKTENEKMKKEKKMNMEPKNVDKKQLFNRQALLKSLKELVDKMHSDNLLYSFIQELIDEIGKNNQDWISCRRVKFANITNANSEPSFIYSNDNSRIYMKMRPGSVGLDSPGSAYILSITADTHTKNNYGSLIHCDLSSEAQNMIPHPITIETTAELYNDFSEPLIKAHLGENLSHFQMFCKGKLNEANDGDCFILKSQYNGKYYFSFIPKDKNAIDLFGKASSAIKLLLPYTASTILVRHSYLHCLVAIRGVGTEIETPVHFFTDDDYYPYQLNRDTIDYLIKNIPYLSSVEEVLSIGMTGESFYFPLNNEASNKVCSSKICHPHCNPNCNSVFCDEPFFNSHMVMLSRDKLDEFEKYRLPWITDKSTVTLAQEDLFLQHANEIARDLITVRKSTCRVLFTTKASKLEIKGEVPSINGSTMNINCSCFPNKGRINNWIGKCVLNYIHGDKLTKSVELKKFYYKSNGGKLFPDIDVNSNEVLGNGCICIDVHDDTKIENAKQSVFDKIYENEALKAKWKQIVEQNDQIGNQIFSLIYSNQSFKKNVFIKLMKESFRMMLQNDDDFQNQVLSIVNNCRNVISLVLNLINQIPEFLKEIFDLIKNDKDTHPKLFEAIKQTAVYQVIINKISEIQNAIRDQYPTKSIYDILRDSDYFDCVSENEELVGKVLQLISEDESLINAIVTNIQLKEEKRKGILNQIFEKDEMKKLLFEKIINDENIVCSIYESIKNSDDNIDEFYKIINQNEKYIKDFIQEIIQNGETANIVFGRISQNGPIKAAIIEIIKESGGIQQDPNVSLPRVEVIQLYSVEINNVIHLNLNEKKFKKKVFNVVKQFGAIISDVSKTTKGSITVSLYSAYFTLPFVTMIKEELQKNESLSSLQIPNYVIDSLLLKDKSVSNALANWFKQNNLNIRQNYLLFVGSDKDVKKARDLFISNPPELPYKSRPISGHVNLFQVHNNVKKLNRNKKKKWYLNPVTRTLFIPSQEDDNVIDEFFRQFITDASSNTEENDDDHNDIDKILYDINYHEDEAVLSRNLISIYLNDGKLIQRHFCVDCVYESFIYNMRKMYDRVEDCPVYEEIGNDDQFIPRIKFLQCKQIKSETIENLYQVFPIIPLGQTLWAFINEPKIKNQARTFITALILQSLKKTPKITFCPVHSYILFPSPSSPDSPLHCQMPNCEYKLCVNCHVWHKKGGCENDRGIYPGFRTCPNCKALIEKVACCNHIKCANCGYHFCYYCGDGFHNQEECYSHMTSYNHWESPPDYRKFVKNEKVEESVLERFYLLYPQWRS</sequence>
<keyword evidence="7" id="KW-0378">Hydrolase</keyword>
<keyword evidence="5" id="KW-0863">Zinc-finger</keyword>
<evidence type="ECO:0000259" key="12">
    <source>
        <dbReference type="PROSITE" id="PS51194"/>
    </source>
</evidence>
<evidence type="ECO:0000256" key="1">
    <source>
        <dbReference type="ARBA" id="ARBA00022679"/>
    </source>
</evidence>
<dbReference type="PROSITE" id="PS51873">
    <property type="entry name" value="TRIAD"/>
    <property type="match status" value="1"/>
</dbReference>
<dbReference type="Gene3D" id="3.40.50.300">
    <property type="entry name" value="P-loop containing nucleotide triphosphate hydrolases"/>
    <property type="match status" value="2"/>
</dbReference>
<feature type="domain" description="RING-type" evidence="13">
    <location>
        <begin position="2170"/>
        <end position="2401"/>
    </location>
</feature>
<dbReference type="SMART" id="SM00490">
    <property type="entry name" value="HELICc"/>
    <property type="match status" value="1"/>
</dbReference>
<keyword evidence="4" id="KW-0547">Nucleotide-binding</keyword>
<proteinExistence type="predicted"/>
<evidence type="ECO:0000256" key="7">
    <source>
        <dbReference type="ARBA" id="ARBA00022801"/>
    </source>
</evidence>
<evidence type="ECO:0000256" key="10">
    <source>
        <dbReference type="ARBA" id="ARBA00022840"/>
    </source>
</evidence>
<comment type="caution">
    <text evidence="14">The sequence shown here is derived from an EMBL/GenBank/DDBJ whole genome shotgun (WGS) entry which is preliminary data.</text>
</comment>